<evidence type="ECO:0000256" key="2">
    <source>
        <dbReference type="ARBA" id="ARBA00022692"/>
    </source>
</evidence>
<feature type="transmembrane region" description="Helical" evidence="7">
    <location>
        <begin position="97"/>
        <end position="117"/>
    </location>
</feature>
<organism evidence="9 10">
    <name type="scientific">Porites evermanni</name>
    <dbReference type="NCBI Taxonomy" id="104178"/>
    <lineage>
        <taxon>Eukaryota</taxon>
        <taxon>Metazoa</taxon>
        <taxon>Cnidaria</taxon>
        <taxon>Anthozoa</taxon>
        <taxon>Hexacorallia</taxon>
        <taxon>Scleractinia</taxon>
        <taxon>Fungiina</taxon>
        <taxon>Poritidae</taxon>
        <taxon>Porites</taxon>
    </lineage>
</organism>
<dbReference type="Pfam" id="PF04588">
    <property type="entry name" value="HIG_1_N"/>
    <property type="match status" value="1"/>
</dbReference>
<evidence type="ECO:0000256" key="6">
    <source>
        <dbReference type="SAM" id="MobiDB-lite"/>
    </source>
</evidence>
<evidence type="ECO:0000259" key="8">
    <source>
        <dbReference type="PROSITE" id="PS51503"/>
    </source>
</evidence>
<dbReference type="PANTHER" id="PTHR12297">
    <property type="entry name" value="HYPOXIA-INDUCBILE GENE 1 HIG1 -RELATED"/>
    <property type="match status" value="1"/>
</dbReference>
<dbReference type="Proteomes" id="UP001159427">
    <property type="component" value="Unassembled WGS sequence"/>
</dbReference>
<dbReference type="InterPro" id="IPR007667">
    <property type="entry name" value="Hypoxia_induced_domain"/>
</dbReference>
<evidence type="ECO:0000256" key="3">
    <source>
        <dbReference type="ARBA" id="ARBA00022989"/>
    </source>
</evidence>
<evidence type="ECO:0000313" key="10">
    <source>
        <dbReference type="Proteomes" id="UP001159427"/>
    </source>
</evidence>
<feature type="domain" description="HIG1" evidence="8">
    <location>
        <begin position="69"/>
        <end position="154"/>
    </location>
</feature>
<evidence type="ECO:0000256" key="4">
    <source>
        <dbReference type="ARBA" id="ARBA00023128"/>
    </source>
</evidence>
<comment type="caution">
    <text evidence="9">The sequence shown here is derived from an EMBL/GenBank/DDBJ whole genome shotgun (WGS) entry which is preliminary data.</text>
</comment>
<reference evidence="9 10" key="1">
    <citation type="submission" date="2022-05" db="EMBL/GenBank/DDBJ databases">
        <authorList>
            <consortium name="Genoscope - CEA"/>
            <person name="William W."/>
        </authorList>
    </citation>
    <scope>NUCLEOTIDE SEQUENCE [LARGE SCALE GENOMIC DNA]</scope>
</reference>
<dbReference type="PANTHER" id="PTHR12297:SF3">
    <property type="entry name" value="HIG1 DOMAIN FAMILY MEMBER 1A"/>
    <property type="match status" value="1"/>
</dbReference>
<evidence type="ECO:0000313" key="9">
    <source>
        <dbReference type="EMBL" id="CAH3163557.1"/>
    </source>
</evidence>
<gene>
    <name evidence="9" type="ORF">PEVE_00004631</name>
</gene>
<keyword evidence="5 7" id="KW-0472">Membrane</keyword>
<dbReference type="InterPro" id="IPR050355">
    <property type="entry name" value="RCF1"/>
</dbReference>
<evidence type="ECO:0000256" key="5">
    <source>
        <dbReference type="ARBA" id="ARBA00023136"/>
    </source>
</evidence>
<dbReference type="EMBL" id="CALNXI010001290">
    <property type="protein sequence ID" value="CAH3163557.1"/>
    <property type="molecule type" value="Genomic_DNA"/>
</dbReference>
<evidence type="ECO:0000256" key="7">
    <source>
        <dbReference type="SAM" id="Phobius"/>
    </source>
</evidence>
<keyword evidence="2 7" id="KW-0812">Transmembrane</keyword>
<comment type="subcellular location">
    <subcellularLocation>
        <location evidence="1">Mitochondrion membrane</location>
    </subcellularLocation>
</comment>
<feature type="region of interest" description="Disordered" evidence="6">
    <location>
        <begin position="1"/>
        <end position="61"/>
    </location>
</feature>
<keyword evidence="3 7" id="KW-1133">Transmembrane helix</keyword>
<feature type="compositionally biased region" description="Basic and acidic residues" evidence="6">
    <location>
        <begin position="1"/>
        <end position="41"/>
    </location>
</feature>
<protein>
    <recommendedName>
        <fullName evidence="8">HIG1 domain-containing protein</fullName>
    </recommendedName>
</protein>
<dbReference type="Gene3D" id="6.10.140.1320">
    <property type="match status" value="1"/>
</dbReference>
<name>A0ABN8QJF5_9CNID</name>
<proteinExistence type="predicted"/>
<accession>A0ABN8QJF5</accession>
<feature type="transmembrane region" description="Helical" evidence="7">
    <location>
        <begin position="132"/>
        <end position="151"/>
    </location>
</feature>
<sequence length="154" mass="17124">MAPLAEKEVAEIDNQTEQKEQTHQNDSVKREEKAQKMKERLLNAQAQGIEERKAGNASADMSPELKQEMEKFFVWTPPPPPETMGEKLKRKVKQNPIVPIGALATVGALTYGLFSFIRGDTKMQQYMMRARVAAQGGTIVAVAAGVAFMLFRDS</sequence>
<evidence type="ECO:0000256" key="1">
    <source>
        <dbReference type="ARBA" id="ARBA00004325"/>
    </source>
</evidence>
<keyword evidence="4" id="KW-0496">Mitochondrion</keyword>
<dbReference type="PROSITE" id="PS51503">
    <property type="entry name" value="HIG1"/>
    <property type="match status" value="1"/>
</dbReference>
<keyword evidence="10" id="KW-1185">Reference proteome</keyword>